<evidence type="ECO:0000256" key="2">
    <source>
        <dbReference type="ARBA" id="ARBA00022448"/>
    </source>
</evidence>
<dbReference type="InterPro" id="IPR012910">
    <property type="entry name" value="Plug_dom"/>
</dbReference>
<evidence type="ECO:0000259" key="9">
    <source>
        <dbReference type="Pfam" id="PF07715"/>
    </source>
</evidence>
<dbReference type="RefSeq" id="WP_192462171.1">
    <property type="nucleotide sequence ID" value="NZ_JACYFJ010000003.1"/>
</dbReference>
<evidence type="ECO:0000256" key="1">
    <source>
        <dbReference type="ARBA" id="ARBA00004571"/>
    </source>
</evidence>
<dbReference type="Proteomes" id="UP001595814">
    <property type="component" value="Unassembled WGS sequence"/>
</dbReference>
<evidence type="ECO:0000256" key="3">
    <source>
        <dbReference type="ARBA" id="ARBA00022452"/>
    </source>
</evidence>
<dbReference type="InterPro" id="IPR008969">
    <property type="entry name" value="CarboxyPept-like_regulatory"/>
</dbReference>
<dbReference type="InterPro" id="IPR039426">
    <property type="entry name" value="TonB-dep_rcpt-like"/>
</dbReference>
<dbReference type="Gene3D" id="2.170.130.10">
    <property type="entry name" value="TonB-dependent receptor, plug domain"/>
    <property type="match status" value="1"/>
</dbReference>
<organism evidence="10 11">
    <name type="scientific">Euzebyella saccharophila</name>
    <dbReference type="NCBI Taxonomy" id="679664"/>
    <lineage>
        <taxon>Bacteria</taxon>
        <taxon>Pseudomonadati</taxon>
        <taxon>Bacteroidota</taxon>
        <taxon>Flavobacteriia</taxon>
        <taxon>Flavobacteriales</taxon>
        <taxon>Flavobacteriaceae</taxon>
        <taxon>Euzebyella</taxon>
    </lineage>
</organism>
<accession>A0ABV8JL94</accession>
<evidence type="ECO:0000313" key="11">
    <source>
        <dbReference type="Proteomes" id="UP001595814"/>
    </source>
</evidence>
<keyword evidence="11" id="KW-1185">Reference proteome</keyword>
<dbReference type="InterPro" id="IPR023997">
    <property type="entry name" value="TonB-dep_OMP_SusC/RagA_CS"/>
</dbReference>
<dbReference type="PROSITE" id="PS52016">
    <property type="entry name" value="TONB_DEPENDENT_REC_3"/>
    <property type="match status" value="1"/>
</dbReference>
<feature type="domain" description="TonB-dependent receptor plug" evidence="9">
    <location>
        <begin position="211"/>
        <end position="338"/>
    </location>
</feature>
<evidence type="ECO:0000256" key="8">
    <source>
        <dbReference type="SAM" id="MobiDB-lite"/>
    </source>
</evidence>
<gene>
    <name evidence="10" type="ORF">ACFOUT_03465</name>
</gene>
<dbReference type="InterPro" id="IPR037066">
    <property type="entry name" value="Plug_dom_sf"/>
</dbReference>
<dbReference type="InterPro" id="IPR023996">
    <property type="entry name" value="TonB-dep_OMP_SusC/RagA"/>
</dbReference>
<keyword evidence="3 7" id="KW-1134">Transmembrane beta strand</keyword>
<dbReference type="InterPro" id="IPR036942">
    <property type="entry name" value="Beta-barrel_TonB_sf"/>
</dbReference>
<keyword evidence="2 7" id="KW-0813">Transport</keyword>
<keyword evidence="6 7" id="KW-0998">Cell outer membrane</keyword>
<name>A0ABV8JL94_9FLAO</name>
<evidence type="ECO:0000313" key="10">
    <source>
        <dbReference type="EMBL" id="MFC4094916.1"/>
    </source>
</evidence>
<dbReference type="Pfam" id="PF07715">
    <property type="entry name" value="Plug"/>
    <property type="match status" value="1"/>
</dbReference>
<sequence length="1186" mass="131988">MKVFIFLFCTVALGLSPKTSFSQDAYIVIDEDQTISIKGMLHLIHKQSKYKFIYKNDLIREAPAVNLVKGTLKTSHLLINALDPIGLSYEFSDDRTIHIKRKQLGQIKVQDTRIRSTVQFQLSGKITDESGQPLPGANILEKGTTNGTQTDFDGRFVLLLEDPSSEVIISYIGFESQEVALDGRSEITVVLKENASNLDEVVVIGFGEKRKKDLTGSVSVVGTADIEKSSFASPQFALQGNTTGVRVINSSGDPNAPPEIYVRGIGSWQGNAQPLYVIDGQIITPPSASGNLDLISRNGNTPPPNLFTMINPDDIESITVLKDASSAAIYGSRGANGVVLITTKKGKKGAPTVEFTSRTGFQNIDTFDVLNTNEFRALAQEMYANNLNPDITIENQLYGRDAADDVTRRISFSPQFDPESPFYISSPRTYDWQDELVKKNAITLSYDFKVSGGTENTDYYVSAGYDDIESNLVGNELETYRSAININSRINNWLKIGVNYKFAYQTQDTEDLASLTNIAQAPPWQPLYDSSNQFGYAEVLATSLADWQQAKIYGQGTRSNYLARIDLNRSLFENTRHLGQAYVELRPFKGLTLRSSVNLDYTSQDRIRTTTYRSNIFRPDGQDPATDSPAAPNSLGDHETRNNYIYNYQFDFSATYEKIFEDHKFVLTGAVQDQFQRTQVKNLNGGNLINIDNLKRIGYSNDLANNNSFLGWNERFWLGYVGRLSYSYSDKYYLDGSYRRDASSGFAEDYRWGNFYSVSGAWRIGSEKFMENLGFINDLKLRGGYGEAGNDEAAVGQFAYLSRAGGSGSYRLGSGDGNALGDYYIAASLSSLPNESLVWEVAKTSYVGLDATLFDYKLNMTLEVYKREQDGIQQTVNLPLSVGTSDPLFNVGKLENRGVDLQVGFNDRKGDFSYGISTNISFLENEVTELYNDQPLSATNQFQRTYRVEEGRSLGHIWGYKVGGIFQSQDEIDAFYAATPDANVQDVSFVAPGDIYFQDVHGDPTEEDRFYTETPDGQINTNDQTEIGNTVPGYTYGINLNLGYKGFDISANFYGEGDVDKYNYARASLENMSGAGVNFGASVSDRWTPSNRDTDIPRAVVGDPAGNNRFSDRFVESAAFFRLNNWQFGYSVPSAFLDKINNPVGSFRLYIGGQNNIYINSWKGLDPTNDEFPLPKTYVIGLKATF</sequence>
<evidence type="ECO:0000256" key="4">
    <source>
        <dbReference type="ARBA" id="ARBA00022692"/>
    </source>
</evidence>
<dbReference type="SUPFAM" id="SSF56935">
    <property type="entry name" value="Porins"/>
    <property type="match status" value="1"/>
</dbReference>
<feature type="region of interest" description="Disordered" evidence="8">
    <location>
        <begin position="614"/>
        <end position="637"/>
    </location>
</feature>
<evidence type="ECO:0000256" key="6">
    <source>
        <dbReference type="ARBA" id="ARBA00023237"/>
    </source>
</evidence>
<dbReference type="EMBL" id="JBHSAW010000003">
    <property type="protein sequence ID" value="MFC4094916.1"/>
    <property type="molecule type" value="Genomic_DNA"/>
</dbReference>
<protein>
    <submittedName>
        <fullName evidence="10">SusC/RagA family TonB-linked outer membrane protein</fullName>
    </submittedName>
</protein>
<dbReference type="Pfam" id="PF13715">
    <property type="entry name" value="CarbopepD_reg_2"/>
    <property type="match status" value="1"/>
</dbReference>
<evidence type="ECO:0000256" key="5">
    <source>
        <dbReference type="ARBA" id="ARBA00023136"/>
    </source>
</evidence>
<evidence type="ECO:0000256" key="7">
    <source>
        <dbReference type="PROSITE-ProRule" id="PRU01360"/>
    </source>
</evidence>
<dbReference type="NCBIfam" id="TIGR04057">
    <property type="entry name" value="SusC_RagA_signa"/>
    <property type="match status" value="1"/>
</dbReference>
<dbReference type="SUPFAM" id="SSF49464">
    <property type="entry name" value="Carboxypeptidase regulatory domain-like"/>
    <property type="match status" value="1"/>
</dbReference>
<comment type="similarity">
    <text evidence="7">Belongs to the TonB-dependent receptor family.</text>
</comment>
<dbReference type="Gene3D" id="2.40.170.20">
    <property type="entry name" value="TonB-dependent receptor, beta-barrel domain"/>
    <property type="match status" value="1"/>
</dbReference>
<comment type="subcellular location">
    <subcellularLocation>
        <location evidence="1 7">Cell outer membrane</location>
        <topology evidence="1 7">Multi-pass membrane protein</topology>
    </subcellularLocation>
</comment>
<dbReference type="Gene3D" id="2.60.40.1120">
    <property type="entry name" value="Carboxypeptidase-like, regulatory domain"/>
    <property type="match status" value="1"/>
</dbReference>
<keyword evidence="4 7" id="KW-0812">Transmembrane</keyword>
<comment type="caution">
    <text evidence="10">The sequence shown here is derived from an EMBL/GenBank/DDBJ whole genome shotgun (WGS) entry which is preliminary data.</text>
</comment>
<dbReference type="NCBIfam" id="TIGR04056">
    <property type="entry name" value="OMP_RagA_SusC"/>
    <property type="match status" value="1"/>
</dbReference>
<proteinExistence type="inferred from homology"/>
<keyword evidence="5 7" id="KW-0472">Membrane</keyword>
<reference evidence="11" key="1">
    <citation type="journal article" date="2019" name="Int. J. Syst. Evol. Microbiol.">
        <title>The Global Catalogue of Microorganisms (GCM) 10K type strain sequencing project: providing services to taxonomists for standard genome sequencing and annotation.</title>
        <authorList>
            <consortium name="The Broad Institute Genomics Platform"/>
            <consortium name="The Broad Institute Genome Sequencing Center for Infectious Disease"/>
            <person name="Wu L."/>
            <person name="Ma J."/>
        </authorList>
    </citation>
    <scope>NUCLEOTIDE SEQUENCE [LARGE SCALE GENOMIC DNA]</scope>
    <source>
        <strain evidence="11">CECT 7477</strain>
    </source>
</reference>